<name>A0AAD6SP11_9AGAR</name>
<feature type="compositionally biased region" description="Basic residues" evidence="1">
    <location>
        <begin position="1"/>
        <end position="11"/>
    </location>
</feature>
<organism evidence="2 3">
    <name type="scientific">Mycena alexandri</name>
    <dbReference type="NCBI Taxonomy" id="1745969"/>
    <lineage>
        <taxon>Eukaryota</taxon>
        <taxon>Fungi</taxon>
        <taxon>Dikarya</taxon>
        <taxon>Basidiomycota</taxon>
        <taxon>Agaricomycotina</taxon>
        <taxon>Agaricomycetes</taxon>
        <taxon>Agaricomycetidae</taxon>
        <taxon>Agaricales</taxon>
        <taxon>Marasmiineae</taxon>
        <taxon>Mycenaceae</taxon>
        <taxon>Mycena</taxon>
    </lineage>
</organism>
<evidence type="ECO:0000313" key="2">
    <source>
        <dbReference type="EMBL" id="KAJ7031414.1"/>
    </source>
</evidence>
<dbReference type="AlphaFoldDB" id="A0AAD6SP11"/>
<dbReference type="Proteomes" id="UP001218188">
    <property type="component" value="Unassembled WGS sequence"/>
</dbReference>
<accession>A0AAD6SP11</accession>
<keyword evidence="3" id="KW-1185">Reference proteome</keyword>
<reference evidence="2" key="1">
    <citation type="submission" date="2023-03" db="EMBL/GenBank/DDBJ databases">
        <title>Massive genome expansion in bonnet fungi (Mycena s.s.) driven by repeated elements and novel gene families across ecological guilds.</title>
        <authorList>
            <consortium name="Lawrence Berkeley National Laboratory"/>
            <person name="Harder C.B."/>
            <person name="Miyauchi S."/>
            <person name="Viragh M."/>
            <person name="Kuo A."/>
            <person name="Thoen E."/>
            <person name="Andreopoulos B."/>
            <person name="Lu D."/>
            <person name="Skrede I."/>
            <person name="Drula E."/>
            <person name="Henrissat B."/>
            <person name="Morin E."/>
            <person name="Kohler A."/>
            <person name="Barry K."/>
            <person name="LaButti K."/>
            <person name="Morin E."/>
            <person name="Salamov A."/>
            <person name="Lipzen A."/>
            <person name="Mereny Z."/>
            <person name="Hegedus B."/>
            <person name="Baldrian P."/>
            <person name="Stursova M."/>
            <person name="Weitz H."/>
            <person name="Taylor A."/>
            <person name="Grigoriev I.V."/>
            <person name="Nagy L.G."/>
            <person name="Martin F."/>
            <person name="Kauserud H."/>
        </authorList>
    </citation>
    <scope>NUCLEOTIDE SEQUENCE</scope>
    <source>
        <strain evidence="2">CBHHK200</strain>
    </source>
</reference>
<protein>
    <submittedName>
        <fullName evidence="2">Uncharacterized protein</fullName>
    </submittedName>
</protein>
<comment type="caution">
    <text evidence="2">The sequence shown here is derived from an EMBL/GenBank/DDBJ whole genome shotgun (WGS) entry which is preliminary data.</text>
</comment>
<feature type="region of interest" description="Disordered" evidence="1">
    <location>
        <begin position="1"/>
        <end position="37"/>
    </location>
</feature>
<evidence type="ECO:0000256" key="1">
    <source>
        <dbReference type="SAM" id="MobiDB-lite"/>
    </source>
</evidence>
<sequence>MPGIRTKRHAKGASCTRASRAPKKKTPAEPETFPPPPCPAHLGFPNFPLPPMRLPPSFIQPATPTPYKGVFPEDPGVSLEDLNDAPILPWRCIAFLHCTHLISRTLVVQRLLPTSPTLADLLAAFGELRSIIAQSGVAPAEFSPAIHAWASDYRLEAPPSLIFADRRQGEEEARFISCVLIAALKLRVLLVTVVDPSCYEAVMKLLNYADSMLNFTYAFVFPPN</sequence>
<proteinExistence type="predicted"/>
<evidence type="ECO:0000313" key="3">
    <source>
        <dbReference type="Proteomes" id="UP001218188"/>
    </source>
</evidence>
<dbReference type="EMBL" id="JARJCM010000082">
    <property type="protein sequence ID" value="KAJ7031414.1"/>
    <property type="molecule type" value="Genomic_DNA"/>
</dbReference>
<gene>
    <name evidence="2" type="ORF">C8F04DRAFT_1397363</name>
</gene>